<accession>A0ABX0YRS9</accession>
<comment type="caution">
    <text evidence="1">The sequence shown here is derived from an EMBL/GenBank/DDBJ whole genome shotgun (WGS) entry which is preliminary data.</text>
</comment>
<keyword evidence="2" id="KW-1185">Reference proteome</keyword>
<dbReference type="RefSeq" id="WP_125498108.1">
    <property type="nucleotide sequence ID" value="NZ_JAATEL010000012.1"/>
</dbReference>
<dbReference type="Proteomes" id="UP000635996">
    <property type="component" value="Unassembled WGS sequence"/>
</dbReference>
<gene>
    <name evidence="1" type="ORF">HCJ95_13515</name>
</gene>
<protein>
    <submittedName>
        <fullName evidence="1">Uncharacterized protein</fullName>
    </submittedName>
</protein>
<evidence type="ECO:0000313" key="1">
    <source>
        <dbReference type="EMBL" id="NJP15281.1"/>
    </source>
</evidence>
<evidence type="ECO:0000313" key="2">
    <source>
        <dbReference type="Proteomes" id="UP000635996"/>
    </source>
</evidence>
<name>A0ABX0YRS9_STRTL</name>
<organism evidence="1 2">
    <name type="scientific">Streptomyces thermoviolaceus subsp. thermoviolaceus</name>
    <dbReference type="NCBI Taxonomy" id="66860"/>
    <lineage>
        <taxon>Bacteria</taxon>
        <taxon>Bacillati</taxon>
        <taxon>Actinomycetota</taxon>
        <taxon>Actinomycetes</taxon>
        <taxon>Kitasatosporales</taxon>
        <taxon>Streptomycetaceae</taxon>
        <taxon>Streptomyces</taxon>
    </lineage>
</organism>
<sequence>MMETVLSVGLDPRVVGDPAAPSEAFPEVDAAQVRAGLAQAEKELESMGLGFEICLLDRSEAAADAFRAAVTRKHYAVIVIGAGVRMEPSLTPLFEKLVNIARTHSPRSVLCFNTGPDTTVEAVRRWWPPAAEN</sequence>
<proteinExistence type="predicted"/>
<dbReference type="EMBL" id="JAATEL010000012">
    <property type="protein sequence ID" value="NJP15281.1"/>
    <property type="molecule type" value="Genomic_DNA"/>
</dbReference>
<reference evidence="1 2" key="1">
    <citation type="submission" date="2020-03" db="EMBL/GenBank/DDBJ databases">
        <title>WGS of actinomycetes isolated from Thailand.</title>
        <authorList>
            <person name="Thawai C."/>
        </authorList>
    </citation>
    <scope>NUCLEOTIDE SEQUENCE [LARGE SCALE GENOMIC DNA]</scope>
    <source>
        <strain evidence="1 2">NBRC 13905</strain>
    </source>
</reference>